<dbReference type="InterPro" id="IPR052162">
    <property type="entry name" value="Sensor_kinase/Photoreceptor"/>
</dbReference>
<dbReference type="Pfam" id="PF00571">
    <property type="entry name" value="CBS"/>
    <property type="match status" value="2"/>
</dbReference>
<dbReference type="SMART" id="SM00388">
    <property type="entry name" value="HisKA"/>
    <property type="match status" value="1"/>
</dbReference>
<dbReference type="InterPro" id="IPR003661">
    <property type="entry name" value="HisK_dim/P_dom"/>
</dbReference>
<feature type="domain" description="PAS" evidence="11">
    <location>
        <begin position="571"/>
        <end position="641"/>
    </location>
</feature>
<comment type="catalytic activity">
    <reaction evidence="1">
        <text>ATP + protein L-histidine = ADP + protein N-phospho-L-histidine.</text>
        <dbReference type="EC" id="2.7.13.3"/>
    </reaction>
</comment>
<dbReference type="Gene3D" id="3.40.50.2300">
    <property type="match status" value="1"/>
</dbReference>
<dbReference type="FunFam" id="3.30.450.20:FF:000099">
    <property type="entry name" value="Sensory box sensor histidine kinase"/>
    <property type="match status" value="1"/>
</dbReference>
<dbReference type="Gene3D" id="3.30.450.20">
    <property type="entry name" value="PAS domain"/>
    <property type="match status" value="4"/>
</dbReference>
<reference evidence="14" key="1">
    <citation type="submission" date="2021-05" db="EMBL/GenBank/DDBJ databases">
        <authorList>
            <person name="Pietrasiak N."/>
            <person name="Ward R."/>
            <person name="Stajich J.E."/>
            <person name="Kurbessoian T."/>
        </authorList>
    </citation>
    <scope>NUCLEOTIDE SEQUENCE</scope>
    <source>
        <strain evidence="14">GSE-NOS-MK-12-04C</strain>
    </source>
</reference>
<dbReference type="Pfam" id="PF02518">
    <property type="entry name" value="HATPase_c"/>
    <property type="match status" value="1"/>
</dbReference>
<dbReference type="SMART" id="SM00091">
    <property type="entry name" value="PAS"/>
    <property type="match status" value="4"/>
</dbReference>
<dbReference type="InterPro" id="IPR003594">
    <property type="entry name" value="HATPase_dom"/>
</dbReference>
<dbReference type="InterPro" id="IPR000644">
    <property type="entry name" value="CBS_dom"/>
</dbReference>
<dbReference type="InterPro" id="IPR000700">
    <property type="entry name" value="PAS-assoc_C"/>
</dbReference>
<dbReference type="PROSITE" id="PS50112">
    <property type="entry name" value="PAS"/>
    <property type="match status" value="4"/>
</dbReference>
<dbReference type="Gene3D" id="1.10.287.130">
    <property type="match status" value="1"/>
</dbReference>
<evidence type="ECO:0000256" key="2">
    <source>
        <dbReference type="ARBA" id="ARBA00012438"/>
    </source>
</evidence>
<dbReference type="InterPro" id="IPR046342">
    <property type="entry name" value="CBS_dom_sf"/>
</dbReference>
<proteinExistence type="predicted"/>
<reference evidence="14" key="2">
    <citation type="journal article" date="2022" name="Microbiol. Resour. Announc.">
        <title>Metagenome Sequencing to Explore Phylogenomics of Terrestrial Cyanobacteria.</title>
        <authorList>
            <person name="Ward R.D."/>
            <person name="Stajich J.E."/>
            <person name="Johansen J.R."/>
            <person name="Huntemann M."/>
            <person name="Clum A."/>
            <person name="Foster B."/>
            <person name="Foster B."/>
            <person name="Roux S."/>
            <person name="Palaniappan K."/>
            <person name="Varghese N."/>
            <person name="Mukherjee S."/>
            <person name="Reddy T.B.K."/>
            <person name="Daum C."/>
            <person name="Copeland A."/>
            <person name="Chen I.A."/>
            <person name="Ivanova N.N."/>
            <person name="Kyrpides N.C."/>
            <person name="Shapiro N."/>
            <person name="Eloe-Fadrosh E.A."/>
            <person name="Pietrasiak N."/>
        </authorList>
    </citation>
    <scope>NUCLEOTIDE SEQUENCE</scope>
    <source>
        <strain evidence="14">GSE-NOS-MK-12-04C</strain>
    </source>
</reference>
<organism evidence="14 15">
    <name type="scientific">Cyanomargarita calcarea GSE-NOS-MK-12-04C</name>
    <dbReference type="NCBI Taxonomy" id="2839659"/>
    <lineage>
        <taxon>Bacteria</taxon>
        <taxon>Bacillati</taxon>
        <taxon>Cyanobacteriota</taxon>
        <taxon>Cyanophyceae</taxon>
        <taxon>Nostocales</taxon>
        <taxon>Cyanomargaritaceae</taxon>
        <taxon>Cyanomargarita</taxon>
    </lineage>
</organism>
<dbReference type="SMART" id="SM00448">
    <property type="entry name" value="REC"/>
    <property type="match status" value="1"/>
</dbReference>
<dbReference type="SUPFAM" id="SSF55874">
    <property type="entry name" value="ATPase domain of HSP90 chaperone/DNA topoisomerase II/histidine kinase"/>
    <property type="match status" value="1"/>
</dbReference>
<feature type="domain" description="PAC" evidence="12">
    <location>
        <begin position="643"/>
        <end position="695"/>
    </location>
</feature>
<dbReference type="NCBIfam" id="TIGR00229">
    <property type="entry name" value="sensory_box"/>
    <property type="match status" value="3"/>
</dbReference>
<dbReference type="PROSITE" id="PS50109">
    <property type="entry name" value="HIS_KIN"/>
    <property type="match status" value="1"/>
</dbReference>
<feature type="domain" description="PAC" evidence="12">
    <location>
        <begin position="275"/>
        <end position="327"/>
    </location>
</feature>
<evidence type="ECO:0000256" key="5">
    <source>
        <dbReference type="ARBA" id="ARBA00022777"/>
    </source>
</evidence>
<evidence type="ECO:0000256" key="6">
    <source>
        <dbReference type="ARBA" id="ARBA00023012"/>
    </source>
</evidence>
<feature type="domain" description="PAC" evidence="12">
    <location>
        <begin position="401"/>
        <end position="453"/>
    </location>
</feature>
<dbReference type="InterPro" id="IPR036097">
    <property type="entry name" value="HisK_dim/P_sf"/>
</dbReference>
<dbReference type="EMBL" id="JAHHGZ010000026">
    <property type="protein sequence ID" value="MBW4669987.1"/>
    <property type="molecule type" value="Genomic_DNA"/>
</dbReference>
<dbReference type="PROSITE" id="PS51371">
    <property type="entry name" value="CBS"/>
    <property type="match status" value="2"/>
</dbReference>
<dbReference type="PROSITE" id="PS50110">
    <property type="entry name" value="RESPONSE_REGULATORY"/>
    <property type="match status" value="1"/>
</dbReference>
<feature type="domain" description="PAS" evidence="11">
    <location>
        <begin position="200"/>
        <end position="272"/>
    </location>
</feature>
<accession>A0A951UUP8</accession>
<dbReference type="InterPro" id="IPR013655">
    <property type="entry name" value="PAS_fold_3"/>
</dbReference>
<dbReference type="InterPro" id="IPR001789">
    <property type="entry name" value="Sig_transdc_resp-reg_receiver"/>
</dbReference>
<dbReference type="Pfam" id="PF08447">
    <property type="entry name" value="PAS_3"/>
    <property type="match status" value="3"/>
</dbReference>
<feature type="domain" description="PAC" evidence="12">
    <location>
        <begin position="522"/>
        <end position="574"/>
    </location>
</feature>
<dbReference type="GO" id="GO:0000155">
    <property type="term" value="F:phosphorelay sensor kinase activity"/>
    <property type="evidence" value="ECO:0007669"/>
    <property type="project" value="InterPro"/>
</dbReference>
<keyword evidence="3 7" id="KW-0597">Phosphoprotein</keyword>
<dbReference type="CDD" id="cd00156">
    <property type="entry name" value="REC"/>
    <property type="match status" value="1"/>
</dbReference>
<evidence type="ECO:0000256" key="4">
    <source>
        <dbReference type="ARBA" id="ARBA00022679"/>
    </source>
</evidence>
<dbReference type="SUPFAM" id="SSF47384">
    <property type="entry name" value="Homodimeric domain of signal transducing histidine kinase"/>
    <property type="match status" value="1"/>
</dbReference>
<evidence type="ECO:0000256" key="7">
    <source>
        <dbReference type="PROSITE-ProRule" id="PRU00169"/>
    </source>
</evidence>
<keyword evidence="5" id="KW-0418">Kinase</keyword>
<dbReference type="InterPro" id="IPR000014">
    <property type="entry name" value="PAS"/>
</dbReference>
<feature type="domain" description="PAS" evidence="11">
    <location>
        <begin position="328"/>
        <end position="398"/>
    </location>
</feature>
<evidence type="ECO:0000256" key="8">
    <source>
        <dbReference type="PROSITE-ProRule" id="PRU00703"/>
    </source>
</evidence>
<evidence type="ECO:0000259" key="12">
    <source>
        <dbReference type="PROSITE" id="PS50113"/>
    </source>
</evidence>
<evidence type="ECO:0000313" key="15">
    <source>
        <dbReference type="Proteomes" id="UP000729701"/>
    </source>
</evidence>
<keyword evidence="8" id="KW-0129">CBS domain</keyword>
<protein>
    <recommendedName>
        <fullName evidence="2">histidine kinase</fullName>
        <ecNumber evidence="2">2.7.13.3</ecNumber>
    </recommendedName>
</protein>
<dbReference type="CDD" id="cd00082">
    <property type="entry name" value="HisKA"/>
    <property type="match status" value="1"/>
</dbReference>
<dbReference type="SUPFAM" id="SSF52172">
    <property type="entry name" value="CheY-like"/>
    <property type="match status" value="1"/>
</dbReference>
<dbReference type="CDD" id="cd04620">
    <property type="entry name" value="CBS_two-component_sensor_histidine_kinase_repeat1"/>
    <property type="match status" value="1"/>
</dbReference>
<dbReference type="InterPro" id="IPR005467">
    <property type="entry name" value="His_kinase_dom"/>
</dbReference>
<dbReference type="PANTHER" id="PTHR43304">
    <property type="entry name" value="PHYTOCHROME-LIKE PROTEIN CPH1"/>
    <property type="match status" value="1"/>
</dbReference>
<comment type="caution">
    <text evidence="14">The sequence shown here is derived from an EMBL/GenBank/DDBJ whole genome shotgun (WGS) entry which is preliminary data.</text>
</comment>
<dbReference type="SMART" id="SM00387">
    <property type="entry name" value="HATPase_c"/>
    <property type="match status" value="1"/>
</dbReference>
<dbReference type="Pfam" id="PF00512">
    <property type="entry name" value="HisKA"/>
    <property type="match status" value="1"/>
</dbReference>
<keyword evidence="6" id="KW-0902">Two-component regulatory system</keyword>
<feature type="domain" description="PAS" evidence="11">
    <location>
        <begin position="450"/>
        <end position="520"/>
    </location>
</feature>
<dbReference type="InterPro" id="IPR004358">
    <property type="entry name" value="Sig_transdc_His_kin-like_C"/>
</dbReference>
<feature type="domain" description="Histidine kinase" evidence="9">
    <location>
        <begin position="708"/>
        <end position="932"/>
    </location>
</feature>
<dbReference type="Proteomes" id="UP000729701">
    <property type="component" value="Unassembled WGS sequence"/>
</dbReference>
<dbReference type="Pfam" id="PF00072">
    <property type="entry name" value="Response_reg"/>
    <property type="match status" value="1"/>
</dbReference>
<evidence type="ECO:0000259" key="9">
    <source>
        <dbReference type="PROSITE" id="PS50109"/>
    </source>
</evidence>
<dbReference type="Gene3D" id="3.30.565.10">
    <property type="entry name" value="Histidine kinase-like ATPase, C-terminal domain"/>
    <property type="match status" value="1"/>
</dbReference>
<keyword evidence="4" id="KW-0808">Transferase</keyword>
<dbReference type="Pfam" id="PF13426">
    <property type="entry name" value="PAS_9"/>
    <property type="match status" value="1"/>
</dbReference>
<dbReference type="PRINTS" id="PR00344">
    <property type="entry name" value="BCTRLSENSOR"/>
</dbReference>
<dbReference type="SMART" id="SM00086">
    <property type="entry name" value="PAC"/>
    <property type="match status" value="4"/>
</dbReference>
<dbReference type="SUPFAM" id="SSF54631">
    <property type="entry name" value="CBS-domain pair"/>
    <property type="match status" value="1"/>
</dbReference>
<feature type="domain" description="CBS" evidence="13">
    <location>
        <begin position="88"/>
        <end position="146"/>
    </location>
</feature>
<gene>
    <name evidence="14" type="ORF">KME60_21880</name>
</gene>
<dbReference type="PROSITE" id="PS50113">
    <property type="entry name" value="PAC"/>
    <property type="match status" value="4"/>
</dbReference>
<dbReference type="SUPFAM" id="SSF55785">
    <property type="entry name" value="PYP-like sensor domain (PAS domain)"/>
    <property type="match status" value="4"/>
</dbReference>
<dbReference type="Gene3D" id="3.10.580.10">
    <property type="entry name" value="CBS-domain"/>
    <property type="match status" value="1"/>
</dbReference>
<dbReference type="EC" id="2.7.13.3" evidence="2"/>
<sequence>MNSLPLSNQQIDLPALEQVIDYSPLIVAPDTTVVDVITLLSQPPGNSNHGCVLVVKESQLVGIFTLTDAFRLSVNGINLSKMPITEVMTSQIITLKQSQVQDIFTVLSFLRQHKIQHLPILGEGEELLGIVTETSLMANIIGALQEQLEARTTQLRDARLIAYTIQEKRQLEQFSDIVQPQILQQAPGDRQHTDEELLYTEEWLRLALDASKMGLWDWNILTDSFIISESASRLFGLVPGTFGRTYEAFLNSVHPEDRELVAQAMTFSLDAGIEHSIEFRTVWDDGSIHWIAGQGKGFYNSNGVPVRMIGTVMDITQHRQAFAALQESEERFRTMADTAPVMIWLAGTDKLCNYFNKGWLDFTGCSVEQEIGNGWTQNIHPEDYQRCVDTYFTAFDARQSFLMEYRLRRFDGVYRWILDRGTPRFNADGSFVGYIGSCIDISDRKRTEDELKEMSEALSNAVEGISRIDTQGRYVAVNRAYASTIGYIPEEMIGMEWFGTVHPEDREKMIAAYQHMCKIGKVEAEVRGVRKDGSIFYKQLVMISAFDEQGRFTGHHCFMKDISDRIEAEQKISEQAALLDVATDAILVRGLDRKILYWNQGAERLYGWTAGEALNQNASQLLYKQLSPQLETALFTVMESGSWQGELHKVNKTGKEIIVASRWTLIRDEARQAKSILTVDTDITEKKQLETQFLRTQRMESLGTLASGIAHDLNNILTPILAVAQLLPLTIPNLDERNLSMLDMLETNVKRGADLVKQILSFARGTEGKRIPVQVKHLLLDIEQIVKGTFPKTIEIHKDIQPNLMTVAADATQLHQVLMNLCVNARDAMPNGGTLTISAANFFIDAHYAGMNIEAKIGSYIVVNIADSGIGIPEEIIDRIFDPFFTTKEVGKGTGLGLSTVIGIIKSHGGFVEVLSQVGKGSQFKIYLPSSLEQQIQSTEDLELLIGNGELILVVDDEIAIAEITKATLETHNYRILIANDGIEAISIYAQQKHEIAVVLMDMMMPSLDGLTAIRTLQKINPDVVVITMSGLTSSGATIAEVVGINVQGVLSKPFTAKELLKSLHRILTPE</sequence>
<dbReference type="PANTHER" id="PTHR43304:SF1">
    <property type="entry name" value="PAC DOMAIN-CONTAINING PROTEIN"/>
    <property type="match status" value="1"/>
</dbReference>
<dbReference type="InterPro" id="IPR011006">
    <property type="entry name" value="CheY-like_superfamily"/>
</dbReference>
<dbReference type="Gene3D" id="2.10.70.100">
    <property type="match status" value="1"/>
</dbReference>
<evidence type="ECO:0000259" key="10">
    <source>
        <dbReference type="PROSITE" id="PS50110"/>
    </source>
</evidence>
<name>A0A951UUP8_9CYAN</name>
<evidence type="ECO:0000256" key="1">
    <source>
        <dbReference type="ARBA" id="ARBA00000085"/>
    </source>
</evidence>
<dbReference type="InterPro" id="IPR036890">
    <property type="entry name" value="HATPase_C_sf"/>
</dbReference>
<dbReference type="AlphaFoldDB" id="A0A951UUP8"/>
<evidence type="ECO:0000313" key="14">
    <source>
        <dbReference type="EMBL" id="MBW4669987.1"/>
    </source>
</evidence>
<dbReference type="InterPro" id="IPR001610">
    <property type="entry name" value="PAC"/>
</dbReference>
<dbReference type="InterPro" id="IPR035965">
    <property type="entry name" value="PAS-like_dom_sf"/>
</dbReference>
<evidence type="ECO:0000256" key="3">
    <source>
        <dbReference type="ARBA" id="ARBA00022553"/>
    </source>
</evidence>
<feature type="domain" description="Response regulatory" evidence="10">
    <location>
        <begin position="951"/>
        <end position="1068"/>
    </location>
</feature>
<dbReference type="CDD" id="cd00130">
    <property type="entry name" value="PAS"/>
    <property type="match status" value="4"/>
</dbReference>
<evidence type="ECO:0000259" key="11">
    <source>
        <dbReference type="PROSITE" id="PS50112"/>
    </source>
</evidence>
<feature type="domain" description="CBS" evidence="13">
    <location>
        <begin position="20"/>
        <end position="79"/>
    </location>
</feature>
<evidence type="ECO:0000259" key="13">
    <source>
        <dbReference type="PROSITE" id="PS51371"/>
    </source>
</evidence>
<feature type="modified residue" description="4-aspartylphosphate" evidence="7">
    <location>
        <position position="1002"/>
    </location>
</feature>
<dbReference type="SMART" id="SM00116">
    <property type="entry name" value="CBS"/>
    <property type="match status" value="2"/>
</dbReference>